<protein>
    <recommendedName>
        <fullName evidence="1">Transcriptional regulator AbiEi antitoxin N-terminal domain-containing protein</fullName>
    </recommendedName>
</protein>
<feature type="domain" description="Transcriptional regulator AbiEi antitoxin N-terminal" evidence="1">
    <location>
        <begin position="6"/>
        <end position="103"/>
    </location>
</feature>
<gene>
    <name evidence="2" type="ORF">LCGC14_1351910</name>
</gene>
<evidence type="ECO:0000313" key="2">
    <source>
        <dbReference type="EMBL" id="KKM79237.1"/>
    </source>
</evidence>
<dbReference type="InterPro" id="IPR021561">
    <property type="entry name" value="AbiEi_3"/>
</dbReference>
<dbReference type="Pfam" id="PF11459">
    <property type="entry name" value="AbiEi_3"/>
    <property type="match status" value="1"/>
</dbReference>
<dbReference type="Pfam" id="PF17194">
    <property type="entry name" value="AbiEi_3_N"/>
    <property type="match status" value="1"/>
</dbReference>
<proteinExistence type="predicted"/>
<reference evidence="2" key="1">
    <citation type="journal article" date="2015" name="Nature">
        <title>Complex archaea that bridge the gap between prokaryotes and eukaryotes.</title>
        <authorList>
            <person name="Spang A."/>
            <person name="Saw J.H."/>
            <person name="Jorgensen S.L."/>
            <person name="Zaremba-Niedzwiedzka K."/>
            <person name="Martijn J."/>
            <person name="Lind A.E."/>
            <person name="van Eijk R."/>
            <person name="Schleper C."/>
            <person name="Guy L."/>
            <person name="Ettema T.J."/>
        </authorList>
    </citation>
    <scope>NUCLEOTIDE SEQUENCE</scope>
</reference>
<dbReference type="AlphaFoldDB" id="A0A0F9NCV1"/>
<accession>A0A0F9NCV1</accession>
<name>A0A0F9NCV1_9ZZZZ</name>
<organism evidence="2">
    <name type="scientific">marine sediment metagenome</name>
    <dbReference type="NCBI Taxonomy" id="412755"/>
    <lineage>
        <taxon>unclassified sequences</taxon>
        <taxon>metagenomes</taxon>
        <taxon>ecological metagenomes</taxon>
    </lineage>
</organism>
<sequence length="276" mass="31215">MSGQEHEKLKSLLEAVPTGFLVDSAWLEHHGIGRRSSYAYVQRGWLERLGRGVFRRPAPGSATTNTLDWKTCLLSLQHIMHYPVHIGGATALGLQGYAHYLSLGDKSTVWLYGSKIPNWLEKLPLNADLRTRSVSLFSDPVLGVDDARDNQGETASSLPWDWKLVMSSPERAIFEALDELPDQASFHNLDMAFESLTTLRPRTLSALLSSCKKIKVKRLFFVFADRHDHAWRKRLNPEEFDLGSGDRALVKGGKIHPRYRIMVPEEFVRKERGHGA</sequence>
<dbReference type="EMBL" id="LAZR01008362">
    <property type="protein sequence ID" value="KKM79237.1"/>
    <property type="molecule type" value="Genomic_DNA"/>
</dbReference>
<evidence type="ECO:0000259" key="1">
    <source>
        <dbReference type="Pfam" id="PF17194"/>
    </source>
</evidence>
<dbReference type="InterPro" id="IPR033455">
    <property type="entry name" value="AbiEi_3_N"/>
</dbReference>
<comment type="caution">
    <text evidence="2">The sequence shown here is derived from an EMBL/GenBank/DDBJ whole genome shotgun (WGS) entry which is preliminary data.</text>
</comment>